<name>A0ABV6YES4_9HYPH</name>
<protein>
    <submittedName>
        <fullName evidence="1">Helix-turn-helix domain-containing protein</fullName>
    </submittedName>
</protein>
<keyword evidence="2" id="KW-1185">Reference proteome</keyword>
<reference evidence="1 2" key="1">
    <citation type="submission" date="2024-09" db="EMBL/GenBank/DDBJ databases">
        <title>Nodulacao em especies de Leguminosae Basais da Amazonia e Caracterizacao dos Rizobios e Bacterias Associadas aos Nodulos.</title>
        <authorList>
            <person name="Jambeiro I.C.A."/>
            <person name="Lopes I.S."/>
            <person name="Aguiar E.R.G.R."/>
            <person name="Santos A.F.J."/>
            <person name="Dos Santos J.M.F."/>
            <person name="Gross E."/>
        </authorList>
    </citation>
    <scope>NUCLEOTIDE SEQUENCE [LARGE SCALE GENOMIC DNA]</scope>
    <source>
        <strain evidence="1 2">BRUESC1165</strain>
    </source>
</reference>
<evidence type="ECO:0000313" key="1">
    <source>
        <dbReference type="EMBL" id="MFC1459595.1"/>
    </source>
</evidence>
<sequence length="151" mass="17194">MAGGRPSKFKPEYVEQVEKLCKLGATDEQLACFFEVSVSTINLWKQRHPEFSEPLKRGKLIADAAVAHSLFKRATGYSHPAVKIFNDQGQPLIVDYTQHHPPDTTAAIFWLKNRQPQFWRDKVEQVQTGPNGGPVQQEVTYRYVVVDPKSR</sequence>
<accession>A0ABV6YES4</accession>
<proteinExistence type="predicted"/>
<gene>
    <name evidence="1" type="ORF">ACETIH_23430</name>
</gene>
<organism evidence="1 2">
    <name type="scientific">Microvirga arabica</name>
    <dbReference type="NCBI Taxonomy" id="1128671"/>
    <lineage>
        <taxon>Bacteria</taxon>
        <taxon>Pseudomonadati</taxon>
        <taxon>Pseudomonadota</taxon>
        <taxon>Alphaproteobacteria</taxon>
        <taxon>Hyphomicrobiales</taxon>
        <taxon>Methylobacteriaceae</taxon>
        <taxon>Microvirga</taxon>
    </lineage>
</organism>
<dbReference type="Proteomes" id="UP001593940">
    <property type="component" value="Unassembled WGS sequence"/>
</dbReference>
<evidence type="ECO:0000313" key="2">
    <source>
        <dbReference type="Proteomes" id="UP001593940"/>
    </source>
</evidence>
<dbReference type="RefSeq" id="WP_377031176.1">
    <property type="nucleotide sequence ID" value="NZ_JBHOMY010000118.1"/>
</dbReference>
<comment type="caution">
    <text evidence="1">The sequence shown here is derived from an EMBL/GenBank/DDBJ whole genome shotgun (WGS) entry which is preliminary data.</text>
</comment>
<dbReference type="Gene3D" id="1.10.10.60">
    <property type="entry name" value="Homeodomain-like"/>
    <property type="match status" value="1"/>
</dbReference>
<dbReference type="EMBL" id="JBHOMY010000118">
    <property type="protein sequence ID" value="MFC1459595.1"/>
    <property type="molecule type" value="Genomic_DNA"/>
</dbReference>